<organism evidence="1 2">
    <name type="scientific">Neomesorhizobium albiziae</name>
    <dbReference type="NCBI Taxonomy" id="335020"/>
    <lineage>
        <taxon>Bacteria</taxon>
        <taxon>Pseudomonadati</taxon>
        <taxon>Pseudomonadota</taxon>
        <taxon>Alphaproteobacteria</taxon>
        <taxon>Hyphomicrobiales</taxon>
        <taxon>Phyllobacteriaceae</taxon>
        <taxon>Neomesorhizobium</taxon>
    </lineage>
</organism>
<dbReference type="AlphaFoldDB" id="A0A1I4G0F8"/>
<name>A0A1I4G0F8_9HYPH</name>
<evidence type="ECO:0000313" key="1">
    <source>
        <dbReference type="EMBL" id="SFL23193.1"/>
    </source>
</evidence>
<protein>
    <submittedName>
        <fullName evidence="1">Uncharacterized protein</fullName>
    </submittedName>
</protein>
<accession>A0A1I4G0F8</accession>
<keyword evidence="2" id="KW-1185">Reference proteome</keyword>
<gene>
    <name evidence="1" type="ORF">SAMN04488498_1696</name>
</gene>
<evidence type="ECO:0000313" key="2">
    <source>
        <dbReference type="Proteomes" id="UP000323300"/>
    </source>
</evidence>
<dbReference type="Proteomes" id="UP000323300">
    <property type="component" value="Unassembled WGS sequence"/>
</dbReference>
<dbReference type="EMBL" id="FOSL01000069">
    <property type="protein sequence ID" value="SFL23193.1"/>
    <property type="molecule type" value="Genomic_DNA"/>
</dbReference>
<reference evidence="1 2" key="1">
    <citation type="submission" date="2016-10" db="EMBL/GenBank/DDBJ databases">
        <authorList>
            <person name="Varghese N."/>
            <person name="Submissions S."/>
        </authorList>
    </citation>
    <scope>NUCLEOTIDE SEQUENCE [LARGE SCALE GENOMIC DNA]</scope>
    <source>
        <strain evidence="1 2">DSM 21822</strain>
    </source>
</reference>
<sequence length="96" mass="10780">MSGRRSSSSMKIPYSYSLGLRRYLGRPRRSITSRGFEIRQSKSANGADTARMCLAAPLIALGLILWFENLVRYNGGRLKKTTIVALAFELLVALWK</sequence>
<proteinExistence type="predicted"/>